<feature type="transmembrane region" description="Helical" evidence="1">
    <location>
        <begin position="21"/>
        <end position="42"/>
    </location>
</feature>
<sequence>MARRFLLFSICFTKNTQNNYIIIKTPYIYLALTKIFLLVWVNGTFTNINMYFCNIVFLALMIIIL</sequence>
<evidence type="ECO:0000313" key="2">
    <source>
        <dbReference type="EMBL" id="JAH19741.1"/>
    </source>
</evidence>
<keyword evidence="1" id="KW-0812">Transmembrane</keyword>
<organism evidence="2">
    <name type="scientific">Anguilla anguilla</name>
    <name type="common">European freshwater eel</name>
    <name type="synonym">Muraena anguilla</name>
    <dbReference type="NCBI Taxonomy" id="7936"/>
    <lineage>
        <taxon>Eukaryota</taxon>
        <taxon>Metazoa</taxon>
        <taxon>Chordata</taxon>
        <taxon>Craniata</taxon>
        <taxon>Vertebrata</taxon>
        <taxon>Euteleostomi</taxon>
        <taxon>Actinopterygii</taxon>
        <taxon>Neopterygii</taxon>
        <taxon>Teleostei</taxon>
        <taxon>Anguilliformes</taxon>
        <taxon>Anguillidae</taxon>
        <taxon>Anguilla</taxon>
    </lineage>
</organism>
<proteinExistence type="predicted"/>
<keyword evidence="1" id="KW-1133">Transmembrane helix</keyword>
<protein>
    <submittedName>
        <fullName evidence="2">Uncharacterized protein</fullName>
    </submittedName>
</protein>
<evidence type="ECO:0000256" key="1">
    <source>
        <dbReference type="SAM" id="Phobius"/>
    </source>
</evidence>
<dbReference type="AlphaFoldDB" id="A0A0E9QS31"/>
<keyword evidence="1" id="KW-0472">Membrane</keyword>
<reference evidence="2" key="2">
    <citation type="journal article" date="2015" name="Fish Shellfish Immunol.">
        <title>Early steps in the European eel (Anguilla anguilla)-Vibrio vulnificus interaction in the gills: Role of the RtxA13 toxin.</title>
        <authorList>
            <person name="Callol A."/>
            <person name="Pajuelo D."/>
            <person name="Ebbesson L."/>
            <person name="Teles M."/>
            <person name="MacKenzie S."/>
            <person name="Amaro C."/>
        </authorList>
    </citation>
    <scope>NUCLEOTIDE SEQUENCE</scope>
</reference>
<dbReference type="EMBL" id="GBXM01088836">
    <property type="protein sequence ID" value="JAH19741.1"/>
    <property type="molecule type" value="Transcribed_RNA"/>
</dbReference>
<feature type="transmembrane region" description="Helical" evidence="1">
    <location>
        <begin position="48"/>
        <end position="64"/>
    </location>
</feature>
<accession>A0A0E9QS31</accession>
<name>A0A0E9QS31_ANGAN</name>
<reference evidence="2" key="1">
    <citation type="submission" date="2014-11" db="EMBL/GenBank/DDBJ databases">
        <authorList>
            <person name="Amaro Gonzalez C."/>
        </authorList>
    </citation>
    <scope>NUCLEOTIDE SEQUENCE</scope>
</reference>